<proteinExistence type="predicted"/>
<evidence type="ECO:0000313" key="2">
    <source>
        <dbReference type="Proteomes" id="UP001500416"/>
    </source>
</evidence>
<evidence type="ECO:0000313" key="1">
    <source>
        <dbReference type="EMBL" id="GAA0256464.1"/>
    </source>
</evidence>
<sequence length="164" mass="19012">MLIRFAYLAVTHTFAALRLLRMTDREKDVEILALRHQLTVLQRQLGNQRPRLRPEDRALLAPLSHMALRRLRLLVSPDTVLRWHRDLVKHRHARASERRRPGRPRAIASIRRLVVRLATENPSWVTGAVLAENVVRAGQAAWWYSLRMPPSRCCRRTSSLVIAA</sequence>
<accession>A0ABN0UNJ7</accession>
<keyword evidence="2" id="KW-1185">Reference proteome</keyword>
<protein>
    <recommendedName>
        <fullName evidence="3">Integrase</fullName>
    </recommendedName>
</protein>
<organism evidence="1 2">
    <name type="scientific">Saccharothrix mutabilis subsp. mutabilis</name>
    <dbReference type="NCBI Taxonomy" id="66855"/>
    <lineage>
        <taxon>Bacteria</taxon>
        <taxon>Bacillati</taxon>
        <taxon>Actinomycetota</taxon>
        <taxon>Actinomycetes</taxon>
        <taxon>Pseudonocardiales</taxon>
        <taxon>Pseudonocardiaceae</taxon>
        <taxon>Saccharothrix</taxon>
    </lineage>
</organism>
<gene>
    <name evidence="1" type="ORF">GCM10010492_66740</name>
</gene>
<reference evidence="1 2" key="1">
    <citation type="journal article" date="2019" name="Int. J. Syst. Evol. Microbiol.">
        <title>The Global Catalogue of Microorganisms (GCM) 10K type strain sequencing project: providing services to taxonomists for standard genome sequencing and annotation.</title>
        <authorList>
            <consortium name="The Broad Institute Genomics Platform"/>
            <consortium name="The Broad Institute Genome Sequencing Center for Infectious Disease"/>
            <person name="Wu L."/>
            <person name="Ma J."/>
        </authorList>
    </citation>
    <scope>NUCLEOTIDE SEQUENCE [LARGE SCALE GENOMIC DNA]</scope>
    <source>
        <strain evidence="1 2">JCM 3380</strain>
    </source>
</reference>
<dbReference type="Proteomes" id="UP001500416">
    <property type="component" value="Unassembled WGS sequence"/>
</dbReference>
<comment type="caution">
    <text evidence="1">The sequence shown here is derived from an EMBL/GenBank/DDBJ whole genome shotgun (WGS) entry which is preliminary data.</text>
</comment>
<dbReference type="EMBL" id="BAAABU010000024">
    <property type="protein sequence ID" value="GAA0256464.1"/>
    <property type="molecule type" value="Genomic_DNA"/>
</dbReference>
<name>A0ABN0UNJ7_9PSEU</name>
<dbReference type="RefSeq" id="WP_343938501.1">
    <property type="nucleotide sequence ID" value="NZ_BAAABU010000024.1"/>
</dbReference>
<evidence type="ECO:0008006" key="3">
    <source>
        <dbReference type="Google" id="ProtNLM"/>
    </source>
</evidence>